<proteinExistence type="predicted"/>
<sequence>MIVSDGAFWGVVFILALGTFLMRFSFFALFRGSVSERFMAMLRPIPAAVLAALVAPAILVPGGELQNIGLAWENGKLVAGLVAALVAWRTRHMFLTIAAGLVALWIWRFLG</sequence>
<keyword evidence="1" id="KW-0812">Transmembrane</keyword>
<dbReference type="OrthoDB" id="6119856at2"/>
<feature type="transmembrane region" description="Helical" evidence="1">
    <location>
        <begin position="42"/>
        <end position="62"/>
    </location>
</feature>
<organism evidence="2 3">
    <name type="scientific">Oceanidesulfovibrio indonesiensis</name>
    <dbReference type="NCBI Taxonomy" id="54767"/>
    <lineage>
        <taxon>Bacteria</taxon>
        <taxon>Pseudomonadati</taxon>
        <taxon>Thermodesulfobacteriota</taxon>
        <taxon>Desulfovibrionia</taxon>
        <taxon>Desulfovibrionales</taxon>
        <taxon>Desulfovibrionaceae</taxon>
        <taxon>Oceanidesulfovibrio</taxon>
    </lineage>
</organism>
<evidence type="ECO:0000313" key="3">
    <source>
        <dbReference type="Proteomes" id="UP000448292"/>
    </source>
</evidence>
<dbReference type="InterPro" id="IPR008407">
    <property type="entry name" value="Brnchd-chn_aa_trnsp_AzlD"/>
</dbReference>
<dbReference type="AlphaFoldDB" id="A0A7M3ME40"/>
<dbReference type="RefSeq" id="WP_144303038.1">
    <property type="nucleotide sequence ID" value="NZ_QMIE01000008.1"/>
</dbReference>
<dbReference type="EMBL" id="QMIE01000008">
    <property type="protein sequence ID" value="TVM17080.1"/>
    <property type="molecule type" value="Genomic_DNA"/>
</dbReference>
<protein>
    <submittedName>
        <fullName evidence="2">AzlD domain-containing protein</fullName>
    </submittedName>
</protein>
<feature type="transmembrane region" description="Helical" evidence="1">
    <location>
        <begin position="6"/>
        <end position="30"/>
    </location>
</feature>
<keyword evidence="3" id="KW-1185">Reference proteome</keyword>
<dbReference type="Proteomes" id="UP000448292">
    <property type="component" value="Unassembled WGS sequence"/>
</dbReference>
<evidence type="ECO:0000256" key="1">
    <source>
        <dbReference type="SAM" id="Phobius"/>
    </source>
</evidence>
<dbReference type="Pfam" id="PF05437">
    <property type="entry name" value="AzlD"/>
    <property type="match status" value="1"/>
</dbReference>
<gene>
    <name evidence="2" type="ORF">DPQ33_09770</name>
</gene>
<keyword evidence="1" id="KW-0472">Membrane</keyword>
<reference evidence="2 3" key="1">
    <citation type="submission" date="2018-06" db="EMBL/GenBank/DDBJ databases">
        <title>Complete genome of Desulfovibrio indonesiensis P37SLT.</title>
        <authorList>
            <person name="Crispim J.S."/>
            <person name="Vidigal P.M.P."/>
            <person name="Silva L.C.F."/>
            <person name="Laguardia C.N."/>
            <person name="Araujo L.C."/>
            <person name="Dias R.S."/>
            <person name="Sousa M.P."/>
            <person name="Paula S.O."/>
            <person name="Silva C."/>
        </authorList>
    </citation>
    <scope>NUCLEOTIDE SEQUENCE [LARGE SCALE GENOMIC DNA]</scope>
    <source>
        <strain evidence="2 3">P37SLT</strain>
    </source>
</reference>
<name>A0A7M3ME40_9BACT</name>
<comment type="caution">
    <text evidence="2">The sequence shown here is derived from an EMBL/GenBank/DDBJ whole genome shotgun (WGS) entry which is preliminary data.</text>
</comment>
<feature type="transmembrane region" description="Helical" evidence="1">
    <location>
        <begin position="68"/>
        <end position="86"/>
    </location>
</feature>
<evidence type="ECO:0000313" key="2">
    <source>
        <dbReference type="EMBL" id="TVM17080.1"/>
    </source>
</evidence>
<accession>A0A7M3ME40</accession>
<keyword evidence="1" id="KW-1133">Transmembrane helix</keyword>
<feature type="transmembrane region" description="Helical" evidence="1">
    <location>
        <begin position="93"/>
        <end position="110"/>
    </location>
</feature>